<dbReference type="PANTHER" id="PTHR40070">
    <property type="entry name" value="UPF0478 PROTEIN YTXG"/>
    <property type="match status" value="1"/>
</dbReference>
<dbReference type="Proteomes" id="UP000065533">
    <property type="component" value="Chromosome"/>
</dbReference>
<dbReference type="RefSeq" id="WP_058386581.1">
    <property type="nucleotide sequence ID" value="NZ_CP013661.2"/>
</dbReference>
<protein>
    <submittedName>
        <fullName evidence="3">General stress protein</fullName>
    </submittedName>
</protein>
<feature type="transmembrane region" description="Helical" evidence="2">
    <location>
        <begin position="6"/>
        <end position="30"/>
    </location>
</feature>
<keyword evidence="2" id="KW-1133">Transmembrane helix</keyword>
<keyword evidence="4" id="KW-1185">Reference proteome</keyword>
<evidence type="ECO:0000313" key="3">
    <source>
        <dbReference type="EMBL" id="ALS79940.1"/>
    </source>
</evidence>
<feature type="coiled-coil region" evidence="1">
    <location>
        <begin position="36"/>
        <end position="84"/>
    </location>
</feature>
<keyword evidence="2" id="KW-0472">Membrane</keyword>
<proteinExistence type="predicted"/>
<evidence type="ECO:0000256" key="1">
    <source>
        <dbReference type="SAM" id="Coils"/>
    </source>
</evidence>
<accession>A0ABM5WZZ4</accession>
<dbReference type="PANTHER" id="PTHR40070:SF1">
    <property type="entry name" value="UPF0478 PROTEIN YTXG"/>
    <property type="match status" value="1"/>
</dbReference>
<dbReference type="InterPro" id="IPR009293">
    <property type="entry name" value="UPF0478"/>
</dbReference>
<keyword evidence="2" id="KW-0812">Transmembrane</keyword>
<sequence length="158" mass="17447">MDYALWLYIALAIFVVALIIAIIGVVMLIVGMKEPLKKMKGSANNLKDRMGKLQLETTSLSHNANELKEDMQMKSEKITALMDAGKGTVNSVIDLNASVRAITGNIASRVDHNRDNIAEVNQWSNGAMKLLVALENRNITKRSDVTHSSTSFSDTKHY</sequence>
<name>A0ABM5WZZ4_9BACL</name>
<organism evidence="3 4">
    <name type="scientific">Planococcus kocurii</name>
    <dbReference type="NCBI Taxonomy" id="1374"/>
    <lineage>
        <taxon>Bacteria</taxon>
        <taxon>Bacillati</taxon>
        <taxon>Bacillota</taxon>
        <taxon>Bacilli</taxon>
        <taxon>Bacillales</taxon>
        <taxon>Caryophanaceae</taxon>
        <taxon>Planococcus</taxon>
    </lineage>
</organism>
<gene>
    <name evidence="3" type="ORF">AUO94_15515</name>
</gene>
<dbReference type="Pfam" id="PF06103">
    <property type="entry name" value="DUF948"/>
    <property type="match status" value="1"/>
</dbReference>
<dbReference type="EMBL" id="CP013661">
    <property type="protein sequence ID" value="ALS79940.1"/>
    <property type="molecule type" value="Genomic_DNA"/>
</dbReference>
<evidence type="ECO:0000256" key="2">
    <source>
        <dbReference type="SAM" id="Phobius"/>
    </source>
</evidence>
<reference evidence="3" key="1">
    <citation type="submission" date="2016-01" db="EMBL/GenBank/DDBJ databases">
        <title>Complete genome of Planococcus kocurri type strain.</title>
        <authorList>
            <person name="See-Too W.S."/>
        </authorList>
    </citation>
    <scope>NUCLEOTIDE SEQUENCE [LARGE SCALE GENOMIC DNA]</scope>
    <source>
        <strain evidence="3">ATCC 43650</strain>
    </source>
</reference>
<keyword evidence="1" id="KW-0175">Coiled coil</keyword>
<evidence type="ECO:0000313" key="4">
    <source>
        <dbReference type="Proteomes" id="UP000065533"/>
    </source>
</evidence>